<dbReference type="Gene3D" id="3.40.640.10">
    <property type="entry name" value="Type I PLP-dependent aspartate aminotransferase-like (Major domain)"/>
    <property type="match status" value="1"/>
</dbReference>
<dbReference type="PANTHER" id="PTHR43643:SF3">
    <property type="entry name" value="HISTIDINOL-PHOSPHATE AMINOTRANSFERASE"/>
    <property type="match status" value="1"/>
</dbReference>
<sequence length="349" mass="38360">MMPESSDTDLPLDPHSLHVLSLNENPFPPLADVRRALEFAIGNVNRYPDPTCLGLVSELSRHHCVPEDDIVVGADTLQIALQLVRAASFEPGTQIMYPTPSFEAYDIISRMAHVPPIRVPLTRESAHDLPGMAAALGPAVKIVLLSNPHNLTGVPINDVDLRKFINALPADTIVVLDEAFQEFVRDPAAANGIDIYRDYQQVVVLRSFSNAHGLADLRVGYAVAHSPIIDMLHEQIPPFTISALGQAAAVASLRSFSKVEERVESLIRERKRLWSALTEYGFRPPRSEASFIWLPPEDRCFDFALRCHQEGIAVRLYSNGGLRISIGTPAANSSLIRVAQLLHDESSAS</sequence>
<dbReference type="InterPro" id="IPR004839">
    <property type="entry name" value="Aminotransferase_I/II_large"/>
</dbReference>
<accession>A0A7K0BV66</accession>
<feature type="domain" description="Aminotransferase class I/classII large" evidence="4">
    <location>
        <begin position="20"/>
        <end position="334"/>
    </location>
</feature>
<dbReference type="InterPro" id="IPR015422">
    <property type="entry name" value="PyrdxlP-dep_Trfase_small"/>
</dbReference>
<keyword evidence="6" id="KW-1185">Reference proteome</keyword>
<comment type="caution">
    <text evidence="5">The sequence shown here is derived from an EMBL/GenBank/DDBJ whole genome shotgun (WGS) entry which is preliminary data.</text>
</comment>
<keyword evidence="3" id="KW-0663">Pyridoxal phosphate</keyword>
<dbReference type="GO" id="GO:0030170">
    <property type="term" value="F:pyridoxal phosphate binding"/>
    <property type="evidence" value="ECO:0007669"/>
    <property type="project" value="InterPro"/>
</dbReference>
<dbReference type="InterPro" id="IPR050106">
    <property type="entry name" value="HistidinolP_aminotransfase"/>
</dbReference>
<dbReference type="EC" id="2.6.1.-" evidence="5"/>
<keyword evidence="2 5" id="KW-0808">Transferase</keyword>
<dbReference type="PANTHER" id="PTHR43643">
    <property type="entry name" value="HISTIDINOL-PHOSPHATE AMINOTRANSFERASE 2"/>
    <property type="match status" value="1"/>
</dbReference>
<keyword evidence="1 5" id="KW-0032">Aminotransferase</keyword>
<dbReference type="GO" id="GO:0008483">
    <property type="term" value="F:transaminase activity"/>
    <property type="evidence" value="ECO:0007669"/>
    <property type="project" value="UniProtKB-KW"/>
</dbReference>
<dbReference type="EMBL" id="WEGH01000002">
    <property type="protein sequence ID" value="MQY05063.1"/>
    <property type="molecule type" value="Genomic_DNA"/>
</dbReference>
<evidence type="ECO:0000256" key="2">
    <source>
        <dbReference type="ARBA" id="ARBA00022679"/>
    </source>
</evidence>
<dbReference type="Gene3D" id="3.90.1150.10">
    <property type="entry name" value="Aspartate Aminotransferase, domain 1"/>
    <property type="match status" value="1"/>
</dbReference>
<evidence type="ECO:0000259" key="4">
    <source>
        <dbReference type="Pfam" id="PF00155"/>
    </source>
</evidence>
<evidence type="ECO:0000256" key="3">
    <source>
        <dbReference type="ARBA" id="ARBA00022898"/>
    </source>
</evidence>
<dbReference type="SUPFAM" id="SSF53383">
    <property type="entry name" value="PLP-dependent transferases"/>
    <property type="match status" value="1"/>
</dbReference>
<reference evidence="5 6" key="1">
    <citation type="submission" date="2019-10" db="EMBL/GenBank/DDBJ databases">
        <title>Actinomadura rubteroloni sp. nov. and Actinomadura macrotermitis sp. nov., isolated from the gut of fungus growing-termite Macrotermes natalensis.</title>
        <authorList>
            <person name="Benndorf R."/>
            <person name="Martin K."/>
            <person name="Kuefner M."/>
            <person name="De Beer W."/>
            <person name="Kaster A.-K."/>
            <person name="Vollmers J."/>
            <person name="Poulsen M."/>
            <person name="Beemelmanns C."/>
        </authorList>
    </citation>
    <scope>NUCLEOTIDE SEQUENCE [LARGE SCALE GENOMIC DNA]</scope>
    <source>
        <strain evidence="5 6">RB68</strain>
    </source>
</reference>
<name>A0A7K0BV66_9ACTN</name>
<evidence type="ECO:0000256" key="1">
    <source>
        <dbReference type="ARBA" id="ARBA00022576"/>
    </source>
</evidence>
<dbReference type="CDD" id="cd00609">
    <property type="entry name" value="AAT_like"/>
    <property type="match status" value="1"/>
</dbReference>
<gene>
    <name evidence="5" type="primary">pat_2</name>
    <name evidence="5" type="ORF">ACRB68_31260</name>
</gene>
<dbReference type="Pfam" id="PF00155">
    <property type="entry name" value="Aminotran_1_2"/>
    <property type="match status" value="1"/>
</dbReference>
<proteinExistence type="predicted"/>
<protein>
    <submittedName>
        <fullName evidence="5">Putative phenylalanine aminotransferase</fullName>
        <ecNumber evidence="5">2.6.1.-</ecNumber>
    </submittedName>
</protein>
<evidence type="ECO:0000313" key="5">
    <source>
        <dbReference type="EMBL" id="MQY05063.1"/>
    </source>
</evidence>
<dbReference type="InterPro" id="IPR015421">
    <property type="entry name" value="PyrdxlP-dep_Trfase_major"/>
</dbReference>
<evidence type="ECO:0000313" key="6">
    <source>
        <dbReference type="Proteomes" id="UP000487268"/>
    </source>
</evidence>
<dbReference type="Proteomes" id="UP000487268">
    <property type="component" value="Unassembled WGS sequence"/>
</dbReference>
<organism evidence="5 6">
    <name type="scientific">Actinomadura macrotermitis</name>
    <dbReference type="NCBI Taxonomy" id="2585200"/>
    <lineage>
        <taxon>Bacteria</taxon>
        <taxon>Bacillati</taxon>
        <taxon>Actinomycetota</taxon>
        <taxon>Actinomycetes</taxon>
        <taxon>Streptosporangiales</taxon>
        <taxon>Thermomonosporaceae</taxon>
        <taxon>Actinomadura</taxon>
    </lineage>
</organism>
<dbReference type="AlphaFoldDB" id="A0A7K0BV66"/>
<dbReference type="InterPro" id="IPR015424">
    <property type="entry name" value="PyrdxlP-dep_Trfase"/>
</dbReference>